<proteinExistence type="predicted"/>
<dbReference type="AlphaFoldDB" id="A0A5T0Z3S3"/>
<dbReference type="SUPFAM" id="SSF160574">
    <property type="entry name" value="BT0923-like"/>
    <property type="match status" value="1"/>
</dbReference>
<gene>
    <name evidence="3" type="ORF">APU83_00150</name>
</gene>
<evidence type="ECO:0000256" key="1">
    <source>
        <dbReference type="SAM" id="SignalP"/>
    </source>
</evidence>
<feature type="domain" description="Putative beta-lactamase-inhibitor-like PepSY-like" evidence="2">
    <location>
        <begin position="51"/>
        <end position="132"/>
    </location>
</feature>
<comment type="caution">
    <text evidence="3">The sequence shown here is derived from an EMBL/GenBank/DDBJ whole genome shotgun (WGS) entry which is preliminary data.</text>
</comment>
<evidence type="ECO:0000259" key="2">
    <source>
        <dbReference type="Pfam" id="PF11396"/>
    </source>
</evidence>
<protein>
    <recommendedName>
        <fullName evidence="2">Putative beta-lactamase-inhibitor-like PepSY-like domain-containing protein</fullName>
    </recommendedName>
</protein>
<reference evidence="3" key="1">
    <citation type="submission" date="2018-05" db="EMBL/GenBank/DDBJ databases">
        <authorList>
            <consortium name="GenomeTrakr network: Whole genome sequencing for foodborne pathogen traceback"/>
        </authorList>
    </citation>
    <scope>NUCLEOTIDE SEQUENCE</scope>
    <source>
        <strain evidence="3">AK1117400155-2</strain>
    </source>
</reference>
<dbReference type="Gene3D" id="3.40.1420.30">
    <property type="match status" value="1"/>
</dbReference>
<dbReference type="Pfam" id="PF11396">
    <property type="entry name" value="PepSY_like"/>
    <property type="match status" value="1"/>
</dbReference>
<feature type="chain" id="PRO_5030138592" description="Putative beta-lactamase-inhibitor-like PepSY-like domain-containing protein" evidence="1">
    <location>
        <begin position="19"/>
        <end position="138"/>
    </location>
</feature>
<accession>A0A5T0Z3S3</accession>
<keyword evidence="1" id="KW-0732">Signal</keyword>
<evidence type="ECO:0000313" key="3">
    <source>
        <dbReference type="EMBL" id="EAK5836055.1"/>
    </source>
</evidence>
<feature type="signal peptide" evidence="1">
    <location>
        <begin position="1"/>
        <end position="18"/>
    </location>
</feature>
<sequence length="138" mass="16046">MKIKFLSIITILSLSLNADIIISADNLPSVSKEFLQHNFKAPIGIVQKDKNSYEVYLSDGTELEFDSEGNWKEIENKKHPFNLDFLPQNLANIIKSEFPNTKTKEIEKKINYYKIKLDNKIKIYIDFNGTILYKEIDD</sequence>
<dbReference type="EMBL" id="AACHLB010000001">
    <property type="protein sequence ID" value="EAK5836055.1"/>
    <property type="molecule type" value="Genomic_DNA"/>
</dbReference>
<dbReference type="InterPro" id="IPR021533">
    <property type="entry name" value="PepSY-like"/>
</dbReference>
<name>A0A5T0Z3S3_CAMJU</name>
<dbReference type="RefSeq" id="WP_201459043.1">
    <property type="nucleotide sequence ID" value="NZ_CAJGYB010000004.1"/>
</dbReference>
<organism evidence="3">
    <name type="scientific">Campylobacter jejuni</name>
    <dbReference type="NCBI Taxonomy" id="197"/>
    <lineage>
        <taxon>Bacteria</taxon>
        <taxon>Pseudomonadati</taxon>
        <taxon>Campylobacterota</taxon>
        <taxon>Epsilonproteobacteria</taxon>
        <taxon>Campylobacterales</taxon>
        <taxon>Campylobacteraceae</taxon>
        <taxon>Campylobacter</taxon>
    </lineage>
</organism>